<dbReference type="SMART" id="SM00072">
    <property type="entry name" value="GuKc"/>
    <property type="match status" value="1"/>
</dbReference>
<keyword evidence="3" id="KW-0808">Transferase</keyword>
<dbReference type="InterPro" id="IPR027417">
    <property type="entry name" value="P-loop_NTPase"/>
</dbReference>
<dbReference type="InterPro" id="IPR008145">
    <property type="entry name" value="GK/Ca_channel_bsu"/>
</dbReference>
<comment type="similarity">
    <text evidence="2">Belongs to the guanylate kinase family.</text>
</comment>
<keyword evidence="8" id="KW-1185">Reference proteome</keyword>
<comment type="function">
    <text evidence="1">Essential for recycling GMP and indirectly, cGMP.</text>
</comment>
<reference evidence="7 8" key="1">
    <citation type="submission" date="2020-08" db="EMBL/GenBank/DDBJ databases">
        <title>Genome public.</title>
        <authorList>
            <person name="Liu C."/>
            <person name="Sun Q."/>
        </authorList>
    </citation>
    <scope>NUCLEOTIDE SEQUENCE [LARGE SCALE GENOMIC DNA]</scope>
    <source>
        <strain evidence="7 8">BX4</strain>
    </source>
</reference>
<accession>A0ABR7F112</accession>
<gene>
    <name evidence="7" type="ORF">H8S00_04650</name>
</gene>
<evidence type="ECO:0000256" key="5">
    <source>
        <dbReference type="ARBA" id="ARBA00048594"/>
    </source>
</evidence>
<dbReference type="SUPFAM" id="SSF52540">
    <property type="entry name" value="P-loop containing nucleoside triphosphate hydrolases"/>
    <property type="match status" value="1"/>
</dbReference>
<evidence type="ECO:0000313" key="7">
    <source>
        <dbReference type="EMBL" id="MBC5667274.1"/>
    </source>
</evidence>
<dbReference type="Proteomes" id="UP000597877">
    <property type="component" value="Unassembled WGS sequence"/>
</dbReference>
<dbReference type="Gene3D" id="3.40.50.300">
    <property type="entry name" value="P-loop containing nucleotide triphosphate hydrolases"/>
    <property type="match status" value="1"/>
</dbReference>
<dbReference type="InterPro" id="IPR008144">
    <property type="entry name" value="Guanylate_kin-like_dom"/>
</dbReference>
<dbReference type="PROSITE" id="PS50052">
    <property type="entry name" value="GUANYLATE_KINASE_2"/>
    <property type="match status" value="1"/>
</dbReference>
<evidence type="ECO:0000313" key="8">
    <source>
        <dbReference type="Proteomes" id="UP000597877"/>
    </source>
</evidence>
<dbReference type="PANTHER" id="PTHR23117:SF13">
    <property type="entry name" value="GUANYLATE KINASE"/>
    <property type="match status" value="1"/>
</dbReference>
<dbReference type="EMBL" id="JACOOZ010000003">
    <property type="protein sequence ID" value="MBC5667274.1"/>
    <property type="molecule type" value="Genomic_DNA"/>
</dbReference>
<evidence type="ECO:0000259" key="6">
    <source>
        <dbReference type="PROSITE" id="PS50052"/>
    </source>
</evidence>
<evidence type="ECO:0000256" key="4">
    <source>
        <dbReference type="ARBA" id="ARBA00022777"/>
    </source>
</evidence>
<evidence type="ECO:0000256" key="2">
    <source>
        <dbReference type="ARBA" id="ARBA00005790"/>
    </source>
</evidence>
<sequence length="202" mass="23941">MIIIVGKSGSGKDSVVKKLTNFYDYKKIVTWTTRPMRPKEIQDVTYHFTDEETFEEKIEEGFFAEWKKYESIEGTWYYGTALLDLTTFNEDKIIILTPDGYQEIKDIIGKDTLTVYLKSKNRILKSRLKKRGDNPKEIKRRLRHDKKDFKGIEKEVDVVIENNKRDLWDIAKMIEEMDAIRKENVVNERIYDISSRSDGRIE</sequence>
<dbReference type="GO" id="GO:0016301">
    <property type="term" value="F:kinase activity"/>
    <property type="evidence" value="ECO:0007669"/>
    <property type="project" value="UniProtKB-KW"/>
</dbReference>
<protein>
    <submittedName>
        <fullName evidence="7">Guanylate kinase</fullName>
    </submittedName>
</protein>
<organism evidence="7 8">
    <name type="scientific">Eubacterium segne</name>
    <dbReference type="NCBI Taxonomy" id="2763045"/>
    <lineage>
        <taxon>Bacteria</taxon>
        <taxon>Bacillati</taxon>
        <taxon>Bacillota</taxon>
        <taxon>Clostridia</taxon>
        <taxon>Eubacteriales</taxon>
        <taxon>Eubacteriaceae</taxon>
        <taxon>Eubacterium</taxon>
    </lineage>
</organism>
<dbReference type="Pfam" id="PF00625">
    <property type="entry name" value="Guanylate_kin"/>
    <property type="match status" value="1"/>
</dbReference>
<dbReference type="PANTHER" id="PTHR23117">
    <property type="entry name" value="GUANYLATE KINASE-RELATED"/>
    <property type="match status" value="1"/>
</dbReference>
<proteinExistence type="inferred from homology"/>
<dbReference type="RefSeq" id="WP_186840061.1">
    <property type="nucleotide sequence ID" value="NZ_JACOOZ010000003.1"/>
</dbReference>
<comment type="caution">
    <text evidence="7">The sequence shown here is derived from an EMBL/GenBank/DDBJ whole genome shotgun (WGS) entry which is preliminary data.</text>
</comment>
<evidence type="ECO:0000256" key="1">
    <source>
        <dbReference type="ARBA" id="ARBA00003531"/>
    </source>
</evidence>
<keyword evidence="4 7" id="KW-0418">Kinase</keyword>
<feature type="domain" description="Guanylate kinase-like" evidence="6">
    <location>
        <begin position="1"/>
        <end position="182"/>
    </location>
</feature>
<comment type="catalytic activity">
    <reaction evidence="5">
        <text>GMP + ATP = GDP + ADP</text>
        <dbReference type="Rhea" id="RHEA:20780"/>
        <dbReference type="ChEBI" id="CHEBI:30616"/>
        <dbReference type="ChEBI" id="CHEBI:58115"/>
        <dbReference type="ChEBI" id="CHEBI:58189"/>
        <dbReference type="ChEBI" id="CHEBI:456216"/>
        <dbReference type="EC" id="2.7.4.8"/>
    </reaction>
</comment>
<evidence type="ECO:0000256" key="3">
    <source>
        <dbReference type="ARBA" id="ARBA00022679"/>
    </source>
</evidence>
<name>A0ABR7F112_9FIRM</name>